<dbReference type="RefSeq" id="XP_056792867.1">
    <property type="nucleotide sequence ID" value="XM_056932908.1"/>
</dbReference>
<accession>A0A9W9XGD7</accession>
<evidence type="ECO:0000313" key="2">
    <source>
        <dbReference type="Proteomes" id="UP001148312"/>
    </source>
</evidence>
<proteinExistence type="predicted"/>
<evidence type="ECO:0000313" key="1">
    <source>
        <dbReference type="EMBL" id="KAJ5491739.1"/>
    </source>
</evidence>
<gene>
    <name evidence="1" type="ORF">N7539_003306</name>
</gene>
<organism evidence="1 2">
    <name type="scientific">Penicillium diatomitis</name>
    <dbReference type="NCBI Taxonomy" id="2819901"/>
    <lineage>
        <taxon>Eukaryota</taxon>
        <taxon>Fungi</taxon>
        <taxon>Dikarya</taxon>
        <taxon>Ascomycota</taxon>
        <taxon>Pezizomycotina</taxon>
        <taxon>Eurotiomycetes</taxon>
        <taxon>Eurotiomycetidae</taxon>
        <taxon>Eurotiales</taxon>
        <taxon>Aspergillaceae</taxon>
        <taxon>Penicillium</taxon>
    </lineage>
</organism>
<dbReference type="GeneID" id="81623157"/>
<dbReference type="EMBL" id="JAPWDQ010000003">
    <property type="protein sequence ID" value="KAJ5491739.1"/>
    <property type="molecule type" value="Genomic_DNA"/>
</dbReference>
<dbReference type="AlphaFoldDB" id="A0A9W9XGD7"/>
<reference evidence="1" key="1">
    <citation type="submission" date="2022-12" db="EMBL/GenBank/DDBJ databases">
        <authorList>
            <person name="Petersen C."/>
        </authorList>
    </citation>
    <scope>NUCLEOTIDE SEQUENCE</scope>
    <source>
        <strain evidence="1">IBT 30728</strain>
    </source>
</reference>
<protein>
    <submittedName>
        <fullName evidence="1">Uncharacterized protein</fullName>
    </submittedName>
</protein>
<keyword evidence="2" id="KW-1185">Reference proteome</keyword>
<reference evidence="1" key="2">
    <citation type="journal article" date="2023" name="IMA Fungus">
        <title>Comparative genomic study of the Penicillium genus elucidates a diverse pangenome and 15 lateral gene transfer events.</title>
        <authorList>
            <person name="Petersen C."/>
            <person name="Sorensen T."/>
            <person name="Nielsen M.R."/>
            <person name="Sondergaard T.E."/>
            <person name="Sorensen J.L."/>
            <person name="Fitzpatrick D.A."/>
            <person name="Frisvad J.C."/>
            <person name="Nielsen K.L."/>
        </authorList>
    </citation>
    <scope>NUCLEOTIDE SEQUENCE</scope>
    <source>
        <strain evidence="1">IBT 30728</strain>
    </source>
</reference>
<dbReference type="Proteomes" id="UP001148312">
    <property type="component" value="Unassembled WGS sequence"/>
</dbReference>
<name>A0A9W9XGD7_9EURO</name>
<sequence length="95" mass="10797">MAELCGKRRVKVQPRAPQIDVSVTIHVDGISRQPPQSAIFLRANPPKREEVCKPTFLRRGLESEKKLKSRAVLKQPIIICFVTCLQWGRFGSARE</sequence>
<comment type="caution">
    <text evidence="1">The sequence shown here is derived from an EMBL/GenBank/DDBJ whole genome shotgun (WGS) entry which is preliminary data.</text>
</comment>